<protein>
    <submittedName>
        <fullName evidence="1">Uncharacterized protein</fullName>
    </submittedName>
</protein>
<dbReference type="RefSeq" id="WP_196563919.1">
    <property type="nucleotide sequence ID" value="NZ_JADSJR010000024.1"/>
</dbReference>
<sequence length="48" mass="5310">MKRQSFSVVQLPMGILSVLVTSDAKRRKKSIVYSVSGDGHHTVLPEAR</sequence>
<evidence type="ECO:0000313" key="1">
    <source>
        <dbReference type="EMBL" id="MBG2915756.1"/>
    </source>
</evidence>
<dbReference type="Proteomes" id="UP000612266">
    <property type="component" value="Unassembled WGS sequence"/>
</dbReference>
<proteinExistence type="predicted"/>
<reference evidence="1" key="1">
    <citation type="submission" date="2020-11" db="EMBL/GenBank/DDBJ databases">
        <title>Enhanced detection system for hospital associated transmission using whole genome sequencing surveillance.</title>
        <authorList>
            <person name="Harrison L.H."/>
            <person name="Van Tyne D."/>
            <person name="Marsh J.W."/>
            <person name="Griffith M.P."/>
            <person name="Snyder D.J."/>
            <person name="Cooper V.S."/>
            <person name="Mustapha M."/>
        </authorList>
    </citation>
    <scope>NUCLEOTIDE SEQUENCE</scope>
    <source>
        <strain evidence="1">PR00070</strain>
    </source>
</reference>
<comment type="caution">
    <text evidence="1">The sequence shown here is derived from an EMBL/GenBank/DDBJ whole genome shotgun (WGS) entry which is preliminary data.</text>
</comment>
<dbReference type="EMBL" id="JADSJR010000024">
    <property type="protein sequence ID" value="MBG2915756.1"/>
    <property type="molecule type" value="Genomic_DNA"/>
</dbReference>
<evidence type="ECO:0000313" key="2">
    <source>
        <dbReference type="Proteomes" id="UP000612266"/>
    </source>
</evidence>
<dbReference type="AlphaFoldDB" id="A0A8I0WV49"/>
<name>A0A8I0WV49_9GAMM</name>
<accession>A0A8I0WV49</accession>
<organism evidence="1 2">
    <name type="scientific">Proteus terrae subsp. cibarius</name>
    <dbReference type="NCBI Taxonomy" id="626774"/>
    <lineage>
        <taxon>Bacteria</taxon>
        <taxon>Pseudomonadati</taxon>
        <taxon>Pseudomonadota</taxon>
        <taxon>Gammaproteobacteria</taxon>
        <taxon>Enterobacterales</taxon>
        <taxon>Morganellaceae</taxon>
        <taxon>Proteus</taxon>
    </lineage>
</organism>
<gene>
    <name evidence="1" type="ORF">I4901_15415</name>
</gene>